<feature type="compositionally biased region" description="Low complexity" evidence="1">
    <location>
        <begin position="1138"/>
        <end position="1147"/>
    </location>
</feature>
<reference evidence="3" key="1">
    <citation type="submission" date="2017-10" db="EMBL/GenBank/DDBJ databases">
        <title>Genome-wide analysis of the first isolated strain mycoplasma dispar GS01.</title>
        <authorList>
            <person name="Hao H."/>
            <person name="Chen S."/>
            <person name="Zhao P."/>
            <person name="Chu Y."/>
            <person name="Liu Y."/>
        </authorList>
    </citation>
    <scope>NUCLEOTIDE SEQUENCE [LARGE SCALE GENOMIC DNA]</scope>
    <source>
        <strain evidence="3">GS01</strain>
    </source>
</reference>
<proteinExistence type="predicted"/>
<sequence length="1192" mass="132543">MFKENDKNIKNGKTIISTGFSVTAILTTIVAVPIGLTIFERSYGSQVYGNVDKNQVVNLKTEATFSEEDFINAVNNLKIFDKYKNLSAKTALALAKNPSYSFNFLQAFDFSPITKHRFRVVLNIENASVSGSEVKNVVVFAHSDQLKLTYSKKTDLRGFAATDTSDGNLVNFQIDLAKSNLTVSGSKSANLIASEVAFKVDNDFQTAYKKTRSRSQAFSDALLENGLSYNLVNNLGLPTILEKGYVLAPKTSLNEKAKQEKLVKIGEDENKRVENLLKVQNLVFKNLDDKNGTLSITFELFDKSGKLVQEFDFPIIGIKKLEYDVKKAEKDILAKVKEFVQVKPFVQLALVRDKLSLAETIYKSDTNPANLAKVLAKFGKSQTPKAEKTPVSVQEFQDSGQSGTDAGKSSEKPGEKPSDAPKTEPKTPEKSKETEKVEINREDFSSFFNLKSKVIPVSELDSYFIEVNSINFAKNLTKEQTDKLLQDQKVSLEVNFSVKKQLNVQAPYLESEFVKSNYSPVLRTSLSRIGKGNNSKVVLLDLGSFKTNIDVQLDYNENQRKLLSSVLEKDPEKLEKLENLENLNSESSSNFDLLSTTFKFRKNPNQQPLTLEHVKSLVSEVVENAKNGKTFDDVAATLHFLDRGFQPKNSAELENYKKLYASKFDKEEPKPKPEAEAAKPEPKPKPKPEAEAAKPSENSSQTAGNAGNAGTAGTNGSTESSSSSSSVSTPESATSASSTSSSVSAVATTFQEAKESSPKTSKNDEKEIIKNWSFEGLGVKLWKFLQKSNYSVLGDTNIKYDVLKKNKEQIDVVLSFSPKTGKPSDLQNAQVVFSITGLDDQPGYDFLRSYNPTVFFDFRKNHERNSTGQIDKISALNRNDAVFLINKSSATSDNNKEKQFLNSVNQDGISVEKAIKIEQKKTAPAENSKDQKNETTVSPSEDSLILKKGVILVAFSVKNVSDGKKHHLFSSNEGLGLFIKKQKMKDNTHKFILGIEPNPKEPNTPPKSSKSTLALISGLEGQTEANSNLFIDDESGSSDKPPETLISLNFGAPRDPDPFRQRNINKTDVDDFDFIKENHLLFLTIIKKDDKYDFWLTSKNAKNPYTQKIASFVDLSVSRSHKKNLNWSNLGPNPQPEQQQQQQQQHQNLSPRKSNAATITFKGFAVYDSTTLVNNHEAVSELTNHFIREFKD</sequence>
<feature type="compositionally biased region" description="Low complexity" evidence="1">
    <location>
        <begin position="695"/>
        <end position="744"/>
    </location>
</feature>
<dbReference type="Proteomes" id="UP000224629">
    <property type="component" value="Chromosome"/>
</dbReference>
<feature type="region of interest" description="Disordered" evidence="1">
    <location>
        <begin position="385"/>
        <end position="437"/>
    </location>
</feature>
<evidence type="ECO:0000313" key="3">
    <source>
        <dbReference type="EMBL" id="ATP60012.1"/>
    </source>
</evidence>
<evidence type="ECO:0000313" key="4">
    <source>
        <dbReference type="Proteomes" id="UP000224629"/>
    </source>
</evidence>
<evidence type="ECO:0008006" key="5">
    <source>
        <dbReference type="Google" id="ProtNLM"/>
    </source>
</evidence>
<feature type="region of interest" description="Disordered" evidence="1">
    <location>
        <begin position="1123"/>
        <end position="1153"/>
    </location>
</feature>
<feature type="transmembrane region" description="Helical" evidence="2">
    <location>
        <begin position="20"/>
        <end position="39"/>
    </location>
</feature>
<protein>
    <recommendedName>
        <fullName evidence="5">P102/LppT family protein</fullName>
    </recommendedName>
</protein>
<dbReference type="RefSeq" id="WP_099452194.1">
    <property type="nucleotide sequence ID" value="NZ_CP024161.1"/>
</dbReference>
<feature type="compositionally biased region" description="Basic and acidic residues" evidence="1">
    <location>
        <begin position="664"/>
        <end position="694"/>
    </location>
</feature>
<dbReference type="NCBIfam" id="NF038058">
    <property type="entry name" value="adhes_P110_Nter"/>
    <property type="match status" value="1"/>
</dbReference>
<feature type="compositionally biased region" description="Basic and acidic residues" evidence="1">
    <location>
        <begin position="408"/>
        <end position="437"/>
    </location>
</feature>
<accession>A0ABM6PRW8</accession>
<dbReference type="EMBL" id="CP024161">
    <property type="protein sequence ID" value="ATP60012.1"/>
    <property type="molecule type" value="Genomic_DNA"/>
</dbReference>
<feature type="compositionally biased region" description="Polar residues" evidence="1">
    <location>
        <begin position="391"/>
        <end position="404"/>
    </location>
</feature>
<keyword evidence="2" id="KW-0812">Transmembrane</keyword>
<keyword evidence="2" id="KW-0472">Membrane</keyword>
<feature type="compositionally biased region" description="Basic and acidic residues" evidence="1">
    <location>
        <begin position="920"/>
        <end position="933"/>
    </location>
</feature>
<name>A0ABM6PRW8_9BACT</name>
<feature type="region of interest" description="Disordered" evidence="1">
    <location>
        <begin position="920"/>
        <end position="940"/>
    </location>
</feature>
<organism evidence="3 4">
    <name type="scientific">Mesomycoplasma dispar</name>
    <dbReference type="NCBI Taxonomy" id="86660"/>
    <lineage>
        <taxon>Bacteria</taxon>
        <taxon>Bacillati</taxon>
        <taxon>Mycoplasmatota</taxon>
        <taxon>Mycoplasmoidales</taxon>
        <taxon>Metamycoplasmataceae</taxon>
        <taxon>Mesomycoplasma</taxon>
    </lineage>
</organism>
<gene>
    <name evidence="3" type="ORF">CSW10_03800</name>
</gene>
<evidence type="ECO:0000256" key="2">
    <source>
        <dbReference type="SAM" id="Phobius"/>
    </source>
</evidence>
<keyword evidence="4" id="KW-1185">Reference proteome</keyword>
<feature type="region of interest" description="Disordered" evidence="1">
    <location>
        <begin position="664"/>
        <end position="744"/>
    </location>
</feature>
<keyword evidence="2" id="KW-1133">Transmembrane helix</keyword>
<evidence type="ECO:0000256" key="1">
    <source>
        <dbReference type="SAM" id="MobiDB-lite"/>
    </source>
</evidence>